<feature type="region of interest" description="Disordered" evidence="5">
    <location>
        <begin position="213"/>
        <end position="232"/>
    </location>
</feature>
<evidence type="ECO:0000256" key="1">
    <source>
        <dbReference type="ARBA" id="ARBA00004442"/>
    </source>
</evidence>
<dbReference type="InterPro" id="IPR050330">
    <property type="entry name" value="Bact_OuterMem_StrucFunc"/>
</dbReference>
<keyword evidence="3" id="KW-0998">Cell outer membrane</keyword>
<sequence length="241" mass="27458">MRKRVQIAVCTVLSLFAGSVAWAQGSPTTTTRLTLNAVDELSGQELVADFEAYLHKAGQRYQGTSQPGSTPFSFLIIESDTVTIHTSSAGYFSMEEIVLVLCDTCGFYAYTARLEKQVDSVYSELKVHDVIQLDKIYFDQSSYYLRPESREELEKVYRTLRDHPRLKVEVAGHTDNVGDARLNLLLSENRARVIYYDLLRKNIAPDRLRFRGYGHTKPRAPNDSEENKAKNRRVELVILEN</sequence>
<evidence type="ECO:0000256" key="4">
    <source>
        <dbReference type="PROSITE-ProRule" id="PRU00473"/>
    </source>
</evidence>
<dbReference type="EMBL" id="JACHGF010000002">
    <property type="protein sequence ID" value="MBB5283904.1"/>
    <property type="molecule type" value="Genomic_DNA"/>
</dbReference>
<reference evidence="8 9" key="1">
    <citation type="submission" date="2020-08" db="EMBL/GenBank/DDBJ databases">
        <title>Genomic Encyclopedia of Type Strains, Phase IV (KMG-IV): sequencing the most valuable type-strain genomes for metagenomic binning, comparative biology and taxonomic classification.</title>
        <authorList>
            <person name="Goeker M."/>
        </authorList>
    </citation>
    <scope>NUCLEOTIDE SEQUENCE [LARGE SCALE GENOMIC DNA]</scope>
    <source>
        <strain evidence="8 9">DSM 105074</strain>
    </source>
</reference>
<dbReference type="PANTHER" id="PTHR30329:SF21">
    <property type="entry name" value="LIPOPROTEIN YIAD-RELATED"/>
    <property type="match status" value="1"/>
</dbReference>
<dbReference type="AlphaFoldDB" id="A0A840TKG8"/>
<evidence type="ECO:0000313" key="9">
    <source>
        <dbReference type="Proteomes" id="UP000557307"/>
    </source>
</evidence>
<evidence type="ECO:0000256" key="3">
    <source>
        <dbReference type="ARBA" id="ARBA00023237"/>
    </source>
</evidence>
<dbReference type="InterPro" id="IPR006664">
    <property type="entry name" value="OMP_bac"/>
</dbReference>
<protein>
    <submittedName>
        <fullName evidence="8">Outer membrane protein OmpA-like peptidoglycan-associated protein</fullName>
    </submittedName>
</protein>
<dbReference type="Proteomes" id="UP000557307">
    <property type="component" value="Unassembled WGS sequence"/>
</dbReference>
<keyword evidence="9" id="KW-1185">Reference proteome</keyword>
<organism evidence="8 9">
    <name type="scientific">Rhabdobacter roseus</name>
    <dbReference type="NCBI Taxonomy" id="1655419"/>
    <lineage>
        <taxon>Bacteria</taxon>
        <taxon>Pseudomonadati</taxon>
        <taxon>Bacteroidota</taxon>
        <taxon>Cytophagia</taxon>
        <taxon>Cytophagales</taxon>
        <taxon>Cytophagaceae</taxon>
        <taxon>Rhabdobacter</taxon>
    </lineage>
</organism>
<feature type="domain" description="OmpA-like" evidence="7">
    <location>
        <begin position="125"/>
        <end position="241"/>
    </location>
</feature>
<keyword evidence="2 4" id="KW-0472">Membrane</keyword>
<dbReference type="InterPro" id="IPR036737">
    <property type="entry name" value="OmpA-like_sf"/>
</dbReference>
<gene>
    <name evidence="8" type="ORF">HNQ92_002030</name>
</gene>
<comment type="caution">
    <text evidence="8">The sequence shown here is derived from an EMBL/GenBank/DDBJ whole genome shotgun (WGS) entry which is preliminary data.</text>
</comment>
<dbReference type="PROSITE" id="PS51123">
    <property type="entry name" value="OMPA_2"/>
    <property type="match status" value="1"/>
</dbReference>
<name>A0A840TKG8_9BACT</name>
<feature type="compositionally biased region" description="Basic and acidic residues" evidence="5">
    <location>
        <begin position="220"/>
        <end position="232"/>
    </location>
</feature>
<evidence type="ECO:0000259" key="7">
    <source>
        <dbReference type="PROSITE" id="PS51123"/>
    </source>
</evidence>
<dbReference type="GO" id="GO:0009279">
    <property type="term" value="C:cell outer membrane"/>
    <property type="evidence" value="ECO:0007669"/>
    <property type="project" value="UniProtKB-SubCell"/>
</dbReference>
<evidence type="ECO:0000313" key="8">
    <source>
        <dbReference type="EMBL" id="MBB5283904.1"/>
    </source>
</evidence>
<feature type="chain" id="PRO_5032923988" evidence="6">
    <location>
        <begin position="24"/>
        <end position="241"/>
    </location>
</feature>
<keyword evidence="6" id="KW-0732">Signal</keyword>
<dbReference type="PANTHER" id="PTHR30329">
    <property type="entry name" value="STATOR ELEMENT OF FLAGELLAR MOTOR COMPLEX"/>
    <property type="match status" value="1"/>
</dbReference>
<dbReference type="CDD" id="cd07185">
    <property type="entry name" value="OmpA_C-like"/>
    <property type="match status" value="1"/>
</dbReference>
<dbReference type="RefSeq" id="WP_184173687.1">
    <property type="nucleotide sequence ID" value="NZ_JACHGF010000002.1"/>
</dbReference>
<evidence type="ECO:0000256" key="6">
    <source>
        <dbReference type="SAM" id="SignalP"/>
    </source>
</evidence>
<accession>A0A840TKG8</accession>
<feature type="signal peptide" evidence="6">
    <location>
        <begin position="1"/>
        <end position="23"/>
    </location>
</feature>
<dbReference type="Pfam" id="PF00691">
    <property type="entry name" value="OmpA"/>
    <property type="match status" value="1"/>
</dbReference>
<dbReference type="Gene3D" id="3.30.1330.60">
    <property type="entry name" value="OmpA-like domain"/>
    <property type="match status" value="1"/>
</dbReference>
<dbReference type="SUPFAM" id="SSF103088">
    <property type="entry name" value="OmpA-like"/>
    <property type="match status" value="1"/>
</dbReference>
<comment type="subcellular location">
    <subcellularLocation>
        <location evidence="1">Cell outer membrane</location>
    </subcellularLocation>
</comment>
<dbReference type="PRINTS" id="PR01021">
    <property type="entry name" value="OMPADOMAIN"/>
</dbReference>
<proteinExistence type="predicted"/>
<dbReference type="InterPro" id="IPR006665">
    <property type="entry name" value="OmpA-like"/>
</dbReference>
<evidence type="ECO:0000256" key="5">
    <source>
        <dbReference type="SAM" id="MobiDB-lite"/>
    </source>
</evidence>
<evidence type="ECO:0000256" key="2">
    <source>
        <dbReference type="ARBA" id="ARBA00023136"/>
    </source>
</evidence>